<keyword evidence="2" id="KW-1133">Transmembrane helix</keyword>
<feature type="region of interest" description="Disordered" evidence="1">
    <location>
        <begin position="75"/>
        <end position="106"/>
    </location>
</feature>
<keyword evidence="2" id="KW-0812">Transmembrane</keyword>
<evidence type="ECO:0000256" key="2">
    <source>
        <dbReference type="SAM" id="Phobius"/>
    </source>
</evidence>
<evidence type="ECO:0000313" key="4">
    <source>
        <dbReference type="Proteomes" id="UP000233343"/>
    </source>
</evidence>
<dbReference type="InterPro" id="IPR014441">
    <property type="entry name" value="UCP006425_b-propeller"/>
</dbReference>
<dbReference type="AlphaFoldDB" id="A0A2N0ZHZ3"/>
<dbReference type="EMBL" id="PISD01000019">
    <property type="protein sequence ID" value="PKG29106.1"/>
    <property type="molecule type" value="Genomic_DNA"/>
</dbReference>
<organism evidence="3 4">
    <name type="scientific">Cytobacillus horneckiae</name>
    <dbReference type="NCBI Taxonomy" id="549687"/>
    <lineage>
        <taxon>Bacteria</taxon>
        <taxon>Bacillati</taxon>
        <taxon>Bacillota</taxon>
        <taxon>Bacilli</taxon>
        <taxon>Bacillales</taxon>
        <taxon>Bacillaceae</taxon>
        <taxon>Cytobacillus</taxon>
    </lineage>
</organism>
<keyword evidence="2" id="KW-0472">Membrane</keyword>
<dbReference type="PIRSF" id="PIRSF006425">
    <property type="entry name" value="UCP006425_WD40"/>
    <property type="match status" value="1"/>
</dbReference>
<accession>A0A2N0ZHZ3</accession>
<dbReference type="Pfam" id="PF09826">
    <property type="entry name" value="Beta_propel"/>
    <property type="match status" value="1"/>
</dbReference>
<evidence type="ECO:0000313" key="3">
    <source>
        <dbReference type="EMBL" id="PKG29106.1"/>
    </source>
</evidence>
<comment type="caution">
    <text evidence="3">The sequence shown here is derived from an EMBL/GenBank/DDBJ whole genome shotgun (WGS) entry which is preliminary data.</text>
</comment>
<gene>
    <name evidence="3" type="ORF">CWS20_10090</name>
</gene>
<evidence type="ECO:0000256" key="1">
    <source>
        <dbReference type="SAM" id="MobiDB-lite"/>
    </source>
</evidence>
<keyword evidence="4" id="KW-1185">Reference proteome</keyword>
<reference evidence="3 4" key="1">
    <citation type="journal article" date="2010" name="Int. J. Syst. Evol. Microbiol.">
        <title>Bacillus horneckiae sp. nov., isolated from a spacecraft-assembly clean room.</title>
        <authorList>
            <person name="Vaishampayan P."/>
            <person name="Probst A."/>
            <person name="Krishnamurthi S."/>
            <person name="Ghosh S."/>
            <person name="Osman S."/>
            <person name="McDowall A."/>
            <person name="Ruckmani A."/>
            <person name="Mayilraj S."/>
            <person name="Venkateswaran K."/>
        </authorList>
    </citation>
    <scope>NUCLEOTIDE SEQUENCE [LARGE SCALE GENOMIC DNA]</scope>
    <source>
        <strain evidence="4">1PO1SC</strain>
    </source>
</reference>
<feature type="compositionally biased region" description="Polar residues" evidence="1">
    <location>
        <begin position="79"/>
        <end position="99"/>
    </location>
</feature>
<dbReference type="Proteomes" id="UP000233343">
    <property type="component" value="Unassembled WGS sequence"/>
</dbReference>
<dbReference type="InterPro" id="IPR019198">
    <property type="entry name" value="Beta_propeller_containing"/>
</dbReference>
<protein>
    <recommendedName>
        <fullName evidence="5">Beta propeller domain-containing protein</fullName>
    </recommendedName>
</protein>
<proteinExistence type="predicted"/>
<sequence length="642" mass="72809">MNRNRRTWLWIFGLIATIAIFYYVLTIDVFSKKQPISTAQKENIDKVNSIEEMNKIFLEMIKNQKKQSGRIVMEDSAANAEQSTELTTNTSDHQMNSMSGKEHSETNIQVSGIDESDIVKTDGLYIYQLTDATLNIIQAVPSSQMNVEKTISFENNVSPSQLFIYDNQLIVIASKYEEAIHTNGKMSKRMMQEWYQATAVLIYDITNKSNPKLTRELEIEGNYISSRLMDGNIFVASSHYPDIWILEDEKSADLRPRYKDSSVNNDIKPIPIEEINIIPEPNEGNFTNIAAIDLNQPAREMTLTSFLGSGNQMYMSASNIYLASVNYPIMPLFAKEKTNETTTIYKLNINELEMELAGVQELEGRLLNQFSMDEYEGHFRVAMTKGDTRDSARPSSNDLYIFNEQFEKVGELTGLARGERIYSARFMGDKVYIVTFKETDPLFVIDASKPKSPRVLGELKIPGFSNYLHPYDENHLIGFGYDTQVTVSKEPGAPPIVTTEGVKLSLFDVSDLSNPKEKYTEIIGGRGTYSELNYDHKALLFDKSKELFAFPISVYEETKNVQDSSTFAFQGALIYGVDVNEGFQLKSRITHHNNGSGYENWEDSINRTLYIGDQLYAVSPAKVTAHNLNTFNKVGEVELFKK</sequence>
<name>A0A2N0ZHZ3_9BACI</name>
<dbReference type="RefSeq" id="WP_066198691.1">
    <property type="nucleotide sequence ID" value="NZ_JAMAUX010000002.1"/>
</dbReference>
<feature type="transmembrane region" description="Helical" evidence="2">
    <location>
        <begin position="7"/>
        <end position="25"/>
    </location>
</feature>
<evidence type="ECO:0008006" key="5">
    <source>
        <dbReference type="Google" id="ProtNLM"/>
    </source>
</evidence>